<evidence type="ECO:0008006" key="4">
    <source>
        <dbReference type="Google" id="ProtNLM"/>
    </source>
</evidence>
<dbReference type="AlphaFoldDB" id="A0A0V7ZFI2"/>
<keyword evidence="3" id="KW-1185">Reference proteome</keyword>
<reference evidence="2 3" key="1">
    <citation type="journal article" date="2015" name="Genome Announc.">
        <title>Draft Genome of the Euendolithic (true boring) Cyanobacterium Mastigocoleus testarum strain BC008.</title>
        <authorList>
            <person name="Guida B.S."/>
            <person name="Garcia-Pichel F."/>
        </authorList>
    </citation>
    <scope>NUCLEOTIDE SEQUENCE [LARGE SCALE GENOMIC DNA]</scope>
    <source>
        <strain evidence="2 3">BC008</strain>
    </source>
</reference>
<name>A0A0V7ZFI2_9CYAN</name>
<keyword evidence="1" id="KW-1133">Transmembrane helix</keyword>
<sequence>MNIFQASHFWFFCFSVIFFLSLDFWSWQPESSLSVFYLPPWVIYFVGLQMLLSLVLLLFALIFWKTPSN</sequence>
<evidence type="ECO:0000313" key="3">
    <source>
        <dbReference type="Proteomes" id="UP000053372"/>
    </source>
</evidence>
<dbReference type="EMBL" id="LMTZ01000140">
    <property type="protein sequence ID" value="KST63296.1"/>
    <property type="molecule type" value="Genomic_DNA"/>
</dbReference>
<feature type="transmembrane region" description="Helical" evidence="1">
    <location>
        <begin position="42"/>
        <end position="64"/>
    </location>
</feature>
<protein>
    <recommendedName>
        <fullName evidence="4">DUF3311 domain-containing protein</fullName>
    </recommendedName>
</protein>
<evidence type="ECO:0000313" key="2">
    <source>
        <dbReference type="EMBL" id="KST63296.1"/>
    </source>
</evidence>
<accession>A0A0V7ZFI2</accession>
<keyword evidence="1" id="KW-0472">Membrane</keyword>
<comment type="caution">
    <text evidence="2">The sequence shown here is derived from an EMBL/GenBank/DDBJ whole genome shotgun (WGS) entry which is preliminary data.</text>
</comment>
<keyword evidence="1" id="KW-0812">Transmembrane</keyword>
<dbReference type="Proteomes" id="UP000053372">
    <property type="component" value="Unassembled WGS sequence"/>
</dbReference>
<gene>
    <name evidence="2" type="ORF">BC008_39110</name>
</gene>
<feature type="transmembrane region" description="Helical" evidence="1">
    <location>
        <begin position="9"/>
        <end position="27"/>
    </location>
</feature>
<proteinExistence type="predicted"/>
<evidence type="ECO:0000256" key="1">
    <source>
        <dbReference type="SAM" id="Phobius"/>
    </source>
</evidence>
<organism evidence="2 3">
    <name type="scientific">Mastigocoleus testarum BC008</name>
    <dbReference type="NCBI Taxonomy" id="371196"/>
    <lineage>
        <taxon>Bacteria</taxon>
        <taxon>Bacillati</taxon>
        <taxon>Cyanobacteriota</taxon>
        <taxon>Cyanophyceae</taxon>
        <taxon>Nostocales</taxon>
        <taxon>Hapalosiphonaceae</taxon>
        <taxon>Mastigocoleus</taxon>
    </lineage>
</organism>